<sequence>MPQLHPRQLLLLSLFAGLLTMALKTLAWYLTGSVGFLSDAMESLVNVAGAGFALWMVTIASRPADAGHPFGHSKAEYFSAAFEGGMIFAAAIAIFVTAAERLLNPQAITALGLGTFLTVLASVINLAIGLLLIRAGKQYQSPALEGDGKHLLTDVWTTAGVVIGVTLAAISGLSWLDAAVAMLVALHILREGAGILAKAINGLMDKALPEPQVQQLTELLAHISADYLATPNTGLNLPDASQVSFINLRTRAAATQAFAQADLQVPGHWTVAQAHQLADIAEQQLAELGVQLTLHIEPRSSTVAQSCD</sequence>
<dbReference type="EMBL" id="BNAO01000003">
    <property type="protein sequence ID" value="GHG67627.1"/>
    <property type="molecule type" value="Genomic_DNA"/>
</dbReference>
<dbReference type="PANTHER" id="PTHR43840">
    <property type="entry name" value="MITOCHONDRIAL METAL TRANSPORTER 1-RELATED"/>
    <property type="match status" value="1"/>
</dbReference>
<feature type="transmembrane region" description="Helical" evidence="9">
    <location>
        <begin position="154"/>
        <end position="173"/>
    </location>
</feature>
<dbReference type="InterPro" id="IPR050291">
    <property type="entry name" value="CDF_Transporter"/>
</dbReference>
<evidence type="ECO:0000313" key="12">
    <source>
        <dbReference type="EMBL" id="GHG67627.1"/>
    </source>
</evidence>
<dbReference type="Pfam" id="PF16916">
    <property type="entry name" value="ZT_dimer"/>
    <property type="match status" value="1"/>
</dbReference>
<evidence type="ECO:0000259" key="11">
    <source>
        <dbReference type="Pfam" id="PF16916"/>
    </source>
</evidence>
<evidence type="ECO:0000256" key="8">
    <source>
        <dbReference type="ARBA" id="ARBA00023136"/>
    </source>
</evidence>
<dbReference type="Pfam" id="PF01545">
    <property type="entry name" value="Cation_efflux"/>
    <property type="match status" value="1"/>
</dbReference>
<keyword evidence="4" id="KW-0410">Iron transport</keyword>
<dbReference type="InterPro" id="IPR027469">
    <property type="entry name" value="Cation_efflux_TMD_sf"/>
</dbReference>
<comment type="caution">
    <text evidence="12">The sequence shown here is derived from an EMBL/GenBank/DDBJ whole genome shotgun (WGS) entry which is preliminary data.</text>
</comment>
<comment type="subcellular location">
    <subcellularLocation>
        <location evidence="1">Membrane</location>
        <topology evidence="1">Multi-pass membrane protein</topology>
    </subcellularLocation>
</comment>
<dbReference type="RefSeq" id="WP_189432162.1">
    <property type="nucleotide sequence ID" value="NZ_BNAO01000003.1"/>
</dbReference>
<protein>
    <submittedName>
        <fullName evidence="12">Transporter</fullName>
    </submittedName>
</protein>
<evidence type="ECO:0000256" key="1">
    <source>
        <dbReference type="ARBA" id="ARBA00004141"/>
    </source>
</evidence>
<dbReference type="Gene3D" id="3.30.70.1350">
    <property type="entry name" value="Cation efflux protein, cytoplasmic domain"/>
    <property type="match status" value="1"/>
</dbReference>
<keyword evidence="4" id="KW-0408">Iron</keyword>
<organism evidence="12 13">
    <name type="scientific">Alishewanella longhuensis</name>
    <dbReference type="NCBI Taxonomy" id="1091037"/>
    <lineage>
        <taxon>Bacteria</taxon>
        <taxon>Pseudomonadati</taxon>
        <taxon>Pseudomonadota</taxon>
        <taxon>Gammaproteobacteria</taxon>
        <taxon>Alteromonadales</taxon>
        <taxon>Alteromonadaceae</taxon>
        <taxon>Alishewanella</taxon>
    </lineage>
</organism>
<evidence type="ECO:0000256" key="9">
    <source>
        <dbReference type="SAM" id="Phobius"/>
    </source>
</evidence>
<evidence type="ECO:0000256" key="2">
    <source>
        <dbReference type="ARBA" id="ARBA00010212"/>
    </source>
</evidence>
<evidence type="ECO:0000256" key="7">
    <source>
        <dbReference type="ARBA" id="ARBA00022989"/>
    </source>
</evidence>
<feature type="domain" description="Cation efflux protein cytoplasmic" evidence="11">
    <location>
        <begin position="245"/>
        <end position="298"/>
    </location>
</feature>
<accession>A0ABQ3L2S9</accession>
<dbReference type="InterPro" id="IPR058533">
    <property type="entry name" value="Cation_efflux_TM"/>
</dbReference>
<keyword evidence="6" id="KW-0864">Zinc transport</keyword>
<dbReference type="SUPFAM" id="SSF160240">
    <property type="entry name" value="Cation efflux protein cytoplasmic domain-like"/>
    <property type="match status" value="1"/>
</dbReference>
<evidence type="ECO:0000313" key="13">
    <source>
        <dbReference type="Proteomes" id="UP000659697"/>
    </source>
</evidence>
<dbReference type="InterPro" id="IPR036837">
    <property type="entry name" value="Cation_efflux_CTD_sf"/>
</dbReference>
<evidence type="ECO:0000259" key="10">
    <source>
        <dbReference type="Pfam" id="PF01545"/>
    </source>
</evidence>
<name>A0ABQ3L2S9_9ALTE</name>
<dbReference type="PANTHER" id="PTHR43840:SF15">
    <property type="entry name" value="MITOCHONDRIAL METAL TRANSPORTER 1-RELATED"/>
    <property type="match status" value="1"/>
</dbReference>
<feature type="transmembrane region" description="Helical" evidence="9">
    <location>
        <begin position="43"/>
        <end position="60"/>
    </location>
</feature>
<reference evidence="13" key="1">
    <citation type="journal article" date="2019" name="Int. J. Syst. Evol. Microbiol.">
        <title>The Global Catalogue of Microorganisms (GCM) 10K type strain sequencing project: providing services to taxonomists for standard genome sequencing and annotation.</title>
        <authorList>
            <consortium name="The Broad Institute Genomics Platform"/>
            <consortium name="The Broad Institute Genome Sequencing Center for Infectious Disease"/>
            <person name="Wu L."/>
            <person name="Ma J."/>
        </authorList>
    </citation>
    <scope>NUCLEOTIDE SEQUENCE [LARGE SCALE GENOMIC DNA]</scope>
    <source>
        <strain evidence="13">CGMCC 1.7003</strain>
    </source>
</reference>
<dbReference type="InterPro" id="IPR002524">
    <property type="entry name" value="Cation_efflux"/>
</dbReference>
<keyword evidence="8 9" id="KW-0472">Membrane</keyword>
<dbReference type="InterPro" id="IPR027470">
    <property type="entry name" value="Cation_efflux_CTD"/>
</dbReference>
<comment type="similarity">
    <text evidence="2">Belongs to the cation diffusion facilitator (CDF) transporter (TC 2.A.4) family. FieF subfamily.</text>
</comment>
<dbReference type="Gene3D" id="1.20.1510.10">
    <property type="entry name" value="Cation efflux protein transmembrane domain"/>
    <property type="match status" value="1"/>
</dbReference>
<feature type="transmembrane region" description="Helical" evidence="9">
    <location>
        <begin position="80"/>
        <end position="99"/>
    </location>
</feature>
<dbReference type="NCBIfam" id="TIGR01297">
    <property type="entry name" value="CDF"/>
    <property type="match status" value="1"/>
</dbReference>
<dbReference type="SUPFAM" id="SSF161111">
    <property type="entry name" value="Cation efflux protein transmembrane domain-like"/>
    <property type="match status" value="1"/>
</dbReference>
<keyword evidence="13" id="KW-1185">Reference proteome</keyword>
<evidence type="ECO:0000256" key="6">
    <source>
        <dbReference type="ARBA" id="ARBA00022906"/>
    </source>
</evidence>
<keyword evidence="6" id="KW-0406">Ion transport</keyword>
<keyword evidence="6" id="KW-0862">Zinc</keyword>
<dbReference type="Proteomes" id="UP000659697">
    <property type="component" value="Unassembled WGS sequence"/>
</dbReference>
<evidence type="ECO:0000256" key="4">
    <source>
        <dbReference type="ARBA" id="ARBA00022496"/>
    </source>
</evidence>
<feature type="transmembrane region" description="Helical" evidence="9">
    <location>
        <begin position="111"/>
        <end position="133"/>
    </location>
</feature>
<evidence type="ECO:0000256" key="5">
    <source>
        <dbReference type="ARBA" id="ARBA00022692"/>
    </source>
</evidence>
<keyword evidence="5 9" id="KW-0812">Transmembrane</keyword>
<feature type="domain" description="Cation efflux protein transmembrane" evidence="10">
    <location>
        <begin position="10"/>
        <end position="204"/>
    </location>
</feature>
<proteinExistence type="inferred from homology"/>
<keyword evidence="7 9" id="KW-1133">Transmembrane helix</keyword>
<keyword evidence="3" id="KW-0813">Transport</keyword>
<evidence type="ECO:0000256" key="3">
    <source>
        <dbReference type="ARBA" id="ARBA00022448"/>
    </source>
</evidence>
<gene>
    <name evidence="12" type="ORF">GCM10010919_16460</name>
</gene>